<reference evidence="1 2" key="1">
    <citation type="journal article" date="2015" name="Genome Announc.">
        <title>Complete Genome Sequence of Spiroplasma litorale TN-1T (DSM 21781), a Bacterium Isolated from a Green-Eyed Horsefly (Tabanus nigrovittatus).</title>
        <authorList>
            <person name="Lo W.S."/>
            <person name="Lai Y.C."/>
            <person name="Lien Y.W."/>
            <person name="Wang T.H."/>
            <person name="Kuo C.H."/>
        </authorList>
    </citation>
    <scope>NUCLEOTIDE SEQUENCE [LARGE SCALE GENOMIC DNA]</scope>
    <source>
        <strain evidence="1 2">TN-1</strain>
    </source>
</reference>
<evidence type="ECO:0000313" key="2">
    <source>
        <dbReference type="Proteomes" id="UP000067476"/>
    </source>
</evidence>
<dbReference type="KEGG" id="sll:SLITO_v1c10510"/>
<name>A0A0K1W3H8_9MOLU</name>
<dbReference type="AlphaFoldDB" id="A0A0K1W3H8"/>
<proteinExistence type="predicted"/>
<organism evidence="1 2">
    <name type="scientific">Spiroplasma litorale</name>
    <dbReference type="NCBI Taxonomy" id="216942"/>
    <lineage>
        <taxon>Bacteria</taxon>
        <taxon>Bacillati</taxon>
        <taxon>Mycoplasmatota</taxon>
        <taxon>Mollicutes</taxon>
        <taxon>Entomoplasmatales</taxon>
        <taxon>Spiroplasmataceae</taxon>
        <taxon>Spiroplasma</taxon>
    </lineage>
</organism>
<dbReference type="Proteomes" id="UP000067476">
    <property type="component" value="Chromosome"/>
</dbReference>
<gene>
    <name evidence="1" type="ORF">SLITO_v1c10510</name>
</gene>
<keyword evidence="2" id="KW-1185">Reference proteome</keyword>
<protein>
    <submittedName>
        <fullName evidence="1">Uncharacterized protein</fullName>
    </submittedName>
</protein>
<dbReference type="EMBL" id="CP012357">
    <property type="protein sequence ID" value="AKX34662.1"/>
    <property type="molecule type" value="Genomic_DNA"/>
</dbReference>
<evidence type="ECO:0000313" key="1">
    <source>
        <dbReference type="EMBL" id="AKX34662.1"/>
    </source>
</evidence>
<accession>A0A0K1W3H8</accession>
<sequence>MSKNLTIEQWERIINVFKTEGIIKAVSNYKKLKEKFKY</sequence>
<dbReference type="PATRIC" id="fig|216942.3.peg.1074"/>